<evidence type="ECO:0000313" key="1">
    <source>
        <dbReference type="EMBL" id="CDW22467.1"/>
    </source>
</evidence>
<dbReference type="EMBL" id="HACA01005106">
    <property type="protein sequence ID" value="CDW22467.1"/>
    <property type="molecule type" value="Transcribed_RNA"/>
</dbReference>
<protein>
    <submittedName>
        <fullName evidence="1">Uncharacterized protein</fullName>
    </submittedName>
</protein>
<organism evidence="1">
    <name type="scientific">Lepeophtheirus salmonis</name>
    <name type="common">Salmon louse</name>
    <name type="synonym">Caligus salmonis</name>
    <dbReference type="NCBI Taxonomy" id="72036"/>
    <lineage>
        <taxon>Eukaryota</taxon>
        <taxon>Metazoa</taxon>
        <taxon>Ecdysozoa</taxon>
        <taxon>Arthropoda</taxon>
        <taxon>Crustacea</taxon>
        <taxon>Multicrustacea</taxon>
        <taxon>Hexanauplia</taxon>
        <taxon>Copepoda</taxon>
        <taxon>Siphonostomatoida</taxon>
        <taxon>Caligidae</taxon>
        <taxon>Lepeophtheirus</taxon>
    </lineage>
</organism>
<name>A0A0K2TA72_LEPSM</name>
<sequence length="18" mass="2016">MYMGIKTIPRSHGVTVII</sequence>
<accession>A0A0K2TA72</accession>
<dbReference type="AlphaFoldDB" id="A0A0K2TA72"/>
<proteinExistence type="predicted"/>
<reference evidence="1" key="1">
    <citation type="submission" date="2014-05" db="EMBL/GenBank/DDBJ databases">
        <authorList>
            <person name="Chronopoulou M."/>
        </authorList>
    </citation>
    <scope>NUCLEOTIDE SEQUENCE</scope>
    <source>
        <tissue evidence="1">Whole organism</tissue>
    </source>
</reference>